<dbReference type="AlphaFoldDB" id="A0A9P7EDH6"/>
<accession>A0A9P7EDH6</accession>
<organism evidence="2 3">
    <name type="scientific">Suillus subaureus</name>
    <dbReference type="NCBI Taxonomy" id="48587"/>
    <lineage>
        <taxon>Eukaryota</taxon>
        <taxon>Fungi</taxon>
        <taxon>Dikarya</taxon>
        <taxon>Basidiomycota</taxon>
        <taxon>Agaricomycotina</taxon>
        <taxon>Agaricomycetes</taxon>
        <taxon>Agaricomycetidae</taxon>
        <taxon>Boletales</taxon>
        <taxon>Suillineae</taxon>
        <taxon>Suillaceae</taxon>
        <taxon>Suillus</taxon>
    </lineage>
</organism>
<comment type="caution">
    <text evidence="2">The sequence shown here is derived from an EMBL/GenBank/DDBJ whole genome shotgun (WGS) entry which is preliminary data.</text>
</comment>
<name>A0A9P7EDH6_9AGAM</name>
<dbReference type="RefSeq" id="XP_041194234.1">
    <property type="nucleotide sequence ID" value="XM_041335451.1"/>
</dbReference>
<dbReference type="EMBL" id="JABBWG010000012">
    <property type="protein sequence ID" value="KAG1818174.1"/>
    <property type="molecule type" value="Genomic_DNA"/>
</dbReference>
<dbReference type="Proteomes" id="UP000807769">
    <property type="component" value="Unassembled WGS sequence"/>
</dbReference>
<evidence type="ECO:0000313" key="3">
    <source>
        <dbReference type="Proteomes" id="UP000807769"/>
    </source>
</evidence>
<protein>
    <submittedName>
        <fullName evidence="2">Uncharacterized protein</fullName>
    </submittedName>
</protein>
<dbReference type="GeneID" id="64629468"/>
<sequence length="259" mass="28132">MTLSPSSMKDYEIFMSTVQKPPEPEQSFEEMRVKDYIKAYTATGRPPAPIPDLPNTPNARFALGLPPIFSPIPIESTTSISSTGIVAEKAITNPSDLPTIQVFQATKTPIEGQFQSITAQPTFSSFSYEELRLYAYLSGNIMPPTPLPSEILSSDNTPTQVVHPFYTNDSAATAFARASMGPDAPDAYMSITASLKFNKHSFEELRLAYRLAGKELTSIEIPTPTRGNILGPNQGQLPATVPAPAPSLLLGRPRGETLR</sequence>
<dbReference type="Gene3D" id="1.10.10.2360">
    <property type="match status" value="1"/>
</dbReference>
<reference evidence="2" key="1">
    <citation type="journal article" date="2020" name="New Phytol.">
        <title>Comparative genomics reveals dynamic genome evolution in host specialist ectomycorrhizal fungi.</title>
        <authorList>
            <person name="Lofgren L.A."/>
            <person name="Nguyen N.H."/>
            <person name="Vilgalys R."/>
            <person name="Ruytinx J."/>
            <person name="Liao H.L."/>
            <person name="Branco S."/>
            <person name="Kuo A."/>
            <person name="LaButti K."/>
            <person name="Lipzen A."/>
            <person name="Andreopoulos W."/>
            <person name="Pangilinan J."/>
            <person name="Riley R."/>
            <person name="Hundley H."/>
            <person name="Na H."/>
            <person name="Barry K."/>
            <person name="Grigoriev I.V."/>
            <person name="Stajich J.E."/>
            <person name="Kennedy P.G."/>
        </authorList>
    </citation>
    <scope>NUCLEOTIDE SEQUENCE</scope>
    <source>
        <strain evidence="2">MN1</strain>
    </source>
</reference>
<dbReference type="OrthoDB" id="3234974at2759"/>
<keyword evidence="3" id="KW-1185">Reference proteome</keyword>
<proteinExistence type="predicted"/>
<gene>
    <name evidence="2" type="ORF">BJ212DRAFT_1349304</name>
</gene>
<evidence type="ECO:0000313" key="2">
    <source>
        <dbReference type="EMBL" id="KAG1818174.1"/>
    </source>
</evidence>
<feature type="region of interest" description="Disordered" evidence="1">
    <location>
        <begin position="224"/>
        <end position="259"/>
    </location>
</feature>
<evidence type="ECO:0000256" key="1">
    <source>
        <dbReference type="SAM" id="MobiDB-lite"/>
    </source>
</evidence>